<feature type="compositionally biased region" description="Polar residues" evidence="1">
    <location>
        <begin position="83"/>
        <end position="94"/>
    </location>
</feature>
<dbReference type="GO" id="GO:0005634">
    <property type="term" value="C:nucleus"/>
    <property type="evidence" value="ECO:0007669"/>
    <property type="project" value="TreeGrafter"/>
</dbReference>
<feature type="compositionally biased region" description="Low complexity" evidence="1">
    <location>
        <begin position="14"/>
        <end position="29"/>
    </location>
</feature>
<proteinExistence type="predicted"/>
<dbReference type="Pfam" id="PF10300">
    <property type="entry name" value="Iml2-TPR_39"/>
    <property type="match status" value="2"/>
</dbReference>
<accession>A0A1Y2BVG9</accession>
<dbReference type="GO" id="GO:0005829">
    <property type="term" value="C:cytosol"/>
    <property type="evidence" value="ECO:0007669"/>
    <property type="project" value="TreeGrafter"/>
</dbReference>
<dbReference type="AlphaFoldDB" id="A0A1Y2BVG9"/>
<dbReference type="OrthoDB" id="43460at2759"/>
<sequence length="799" mass="89699">MKDIPALVVAVAGSTTSSTPPKTGPTSDSVSSNITKPKQENNEEEEEDEFQDAIDFEGQDDGTKESQEDEISRLIASLKHESSNSATPETTDSSDIIEEPTRRRTLSSLLKRNQSQTSTPTMSVSKKEIAQLRAEATDEKLLQDILEVEFALELFLNSQFKESEALLLPKYGKTLYFTEGVALFRSLRALMTFDPDDMSTAIESLGYASEVANSLRKVDKGSGGLFGMISGAVTTAANVVTGSKDPNYLNGMTRVEKHAELVYAECCCIQSLLTLISNTNLVNFVKEGMQMRNVFAVIRACFKFLEKIYDEEGTEGYAAHNLDEHFTSGVMMTAGIFTLVLSFLPSKIIKVFELMGFEGDRDVALDRLSTSAGWPFTPSIFVTGNPKSKFKQCFPPPPFKTGTSGGLRKSLSEIVLFAYHIILGSLNPLPDCNLPLASEYLQKCITRRENSFIYRAFRARMLETQARPMEAELEYNIVISLQQDYKQLYHACLWDMGLCRMAQQKWSSAHDGYAILYNESKWTKAVYRYLQAVTLYAQSPQDPRVVEMMKEVPTLLRRIAGYSIPIEKFLARKAKKFIKQGNRLLFPAYEILYFFHGLVMMSKETLLDVVLETTRTLKELSEARAKCPEGQIPYSTYHDDVCLALFIRAVAERELGYPSVNTLCEIKTQVTMGRAYNSLLYNGAFSGDPSVFPSSQQVSWLKDSIESFKKLFSETQYVELDHWMLLYGRYELGSLYLRVGQYELAKKEFDASQNKGLSEGDGPEIRAVKKASLETMLSMRCHNAGLKLKALVETSKSFT</sequence>
<dbReference type="InterPro" id="IPR019412">
    <property type="entry name" value="IML2/TPR_39"/>
</dbReference>
<gene>
    <name evidence="2" type="ORF">BCR33DRAFT_720444</name>
</gene>
<dbReference type="PANTHER" id="PTHR31859">
    <property type="entry name" value="TETRATRICOPEPTIDE REPEAT PROTEIN 39 FAMILY MEMBER"/>
    <property type="match status" value="1"/>
</dbReference>
<name>A0A1Y2BVG9_9FUNG</name>
<feature type="compositionally biased region" description="Acidic residues" evidence="1">
    <location>
        <begin position="42"/>
        <end position="60"/>
    </location>
</feature>
<feature type="compositionally biased region" description="Polar residues" evidence="1">
    <location>
        <begin position="111"/>
        <end position="124"/>
    </location>
</feature>
<organism evidence="2 3">
    <name type="scientific">Rhizoclosmatium globosum</name>
    <dbReference type="NCBI Taxonomy" id="329046"/>
    <lineage>
        <taxon>Eukaryota</taxon>
        <taxon>Fungi</taxon>
        <taxon>Fungi incertae sedis</taxon>
        <taxon>Chytridiomycota</taxon>
        <taxon>Chytridiomycota incertae sedis</taxon>
        <taxon>Chytridiomycetes</taxon>
        <taxon>Chytridiales</taxon>
        <taxon>Chytriomycetaceae</taxon>
        <taxon>Rhizoclosmatium</taxon>
    </lineage>
</organism>
<comment type="caution">
    <text evidence="2">The sequence shown here is derived from an EMBL/GenBank/DDBJ whole genome shotgun (WGS) entry which is preliminary data.</text>
</comment>
<reference evidence="2 3" key="1">
    <citation type="submission" date="2016-07" db="EMBL/GenBank/DDBJ databases">
        <title>Pervasive Adenine N6-methylation of Active Genes in Fungi.</title>
        <authorList>
            <consortium name="DOE Joint Genome Institute"/>
            <person name="Mondo S.J."/>
            <person name="Dannebaum R.O."/>
            <person name="Kuo R.C."/>
            <person name="Labutti K."/>
            <person name="Haridas S."/>
            <person name="Kuo A."/>
            <person name="Salamov A."/>
            <person name="Ahrendt S.R."/>
            <person name="Lipzen A."/>
            <person name="Sullivan W."/>
            <person name="Andreopoulos W.B."/>
            <person name="Clum A."/>
            <person name="Lindquist E."/>
            <person name="Daum C."/>
            <person name="Ramamoorthy G.K."/>
            <person name="Gryganskyi A."/>
            <person name="Culley D."/>
            <person name="Magnuson J.K."/>
            <person name="James T.Y."/>
            <person name="O'Malley M.A."/>
            <person name="Stajich J.E."/>
            <person name="Spatafora J.W."/>
            <person name="Visel A."/>
            <person name="Grigoriev I.V."/>
        </authorList>
    </citation>
    <scope>NUCLEOTIDE SEQUENCE [LARGE SCALE GENOMIC DNA]</scope>
    <source>
        <strain evidence="2 3">JEL800</strain>
    </source>
</reference>
<evidence type="ECO:0000313" key="2">
    <source>
        <dbReference type="EMBL" id="ORY38761.1"/>
    </source>
</evidence>
<dbReference type="SUPFAM" id="SSF48452">
    <property type="entry name" value="TPR-like"/>
    <property type="match status" value="1"/>
</dbReference>
<evidence type="ECO:0000313" key="3">
    <source>
        <dbReference type="Proteomes" id="UP000193642"/>
    </source>
</evidence>
<evidence type="ECO:0000256" key="1">
    <source>
        <dbReference type="SAM" id="MobiDB-lite"/>
    </source>
</evidence>
<feature type="region of interest" description="Disordered" evidence="1">
    <location>
        <begin position="1"/>
        <end position="125"/>
    </location>
</feature>
<feature type="compositionally biased region" description="Basic and acidic residues" evidence="1">
    <location>
        <begin position="61"/>
        <end position="82"/>
    </location>
</feature>
<dbReference type="STRING" id="329046.A0A1Y2BVG9"/>
<dbReference type="InterPro" id="IPR011990">
    <property type="entry name" value="TPR-like_helical_dom_sf"/>
</dbReference>
<dbReference type="GO" id="GO:0005741">
    <property type="term" value="C:mitochondrial outer membrane"/>
    <property type="evidence" value="ECO:0007669"/>
    <property type="project" value="TreeGrafter"/>
</dbReference>
<dbReference type="EMBL" id="MCGO01000042">
    <property type="protein sequence ID" value="ORY38761.1"/>
    <property type="molecule type" value="Genomic_DNA"/>
</dbReference>
<dbReference type="Proteomes" id="UP000193642">
    <property type="component" value="Unassembled WGS sequence"/>
</dbReference>
<dbReference type="PANTHER" id="PTHR31859:SF1">
    <property type="entry name" value="TETRATRICOPEPTIDE REPEAT PROTEIN 39C"/>
    <property type="match status" value="1"/>
</dbReference>
<protein>
    <submittedName>
        <fullName evidence="2">Uncharacterized protein</fullName>
    </submittedName>
</protein>
<keyword evidence="3" id="KW-1185">Reference proteome</keyword>